<evidence type="ECO:0000313" key="4">
    <source>
        <dbReference type="Proteomes" id="UP001212498"/>
    </source>
</evidence>
<feature type="domain" description="UbiC transcription regulator-associated" evidence="2">
    <location>
        <begin position="32"/>
        <end position="173"/>
    </location>
</feature>
<keyword evidence="4" id="KW-1185">Reference proteome</keyword>
<organism evidence="3 4">
    <name type="scientific">Nonomuraea ferruginea</name>
    <dbReference type="NCBI Taxonomy" id="46174"/>
    <lineage>
        <taxon>Bacteria</taxon>
        <taxon>Bacillati</taxon>
        <taxon>Actinomycetota</taxon>
        <taxon>Actinomycetes</taxon>
        <taxon>Streptosporangiales</taxon>
        <taxon>Streptosporangiaceae</taxon>
        <taxon>Nonomuraea</taxon>
    </lineage>
</organism>
<dbReference type="SUPFAM" id="SSF64288">
    <property type="entry name" value="Chorismate lyase-like"/>
    <property type="match status" value="1"/>
</dbReference>
<dbReference type="Gene3D" id="3.40.1410.10">
    <property type="entry name" value="Chorismate lyase-like"/>
    <property type="match status" value="1"/>
</dbReference>
<dbReference type="EMBL" id="JAPNUD010000017">
    <property type="protein sequence ID" value="MDA0640834.1"/>
    <property type="molecule type" value="Genomic_DNA"/>
</dbReference>
<accession>A0ABT4SUX8</accession>
<dbReference type="InterPro" id="IPR050679">
    <property type="entry name" value="Bact_HTH_transcr_reg"/>
</dbReference>
<dbReference type="Pfam" id="PF07702">
    <property type="entry name" value="UTRA"/>
    <property type="match status" value="1"/>
</dbReference>
<proteinExistence type="predicted"/>
<name>A0ABT4SUX8_9ACTN</name>
<evidence type="ECO:0000313" key="3">
    <source>
        <dbReference type="EMBL" id="MDA0640834.1"/>
    </source>
</evidence>
<evidence type="ECO:0000259" key="2">
    <source>
        <dbReference type="SMART" id="SM00866"/>
    </source>
</evidence>
<reference evidence="3 4" key="1">
    <citation type="submission" date="2022-11" db="EMBL/GenBank/DDBJ databases">
        <title>Nonomuraea corallina sp. nov., a new species of the genus Nonomuraea isolated from sea side sediment in Thai sea.</title>
        <authorList>
            <person name="Ngamcharungchit C."/>
            <person name="Matsumoto A."/>
            <person name="Suriyachadkun C."/>
            <person name="Panbangred W."/>
            <person name="Inahashi Y."/>
            <person name="Intra B."/>
        </authorList>
    </citation>
    <scope>NUCLEOTIDE SEQUENCE [LARGE SCALE GENOMIC DNA]</scope>
    <source>
        <strain evidence="3 4">DSM 43553</strain>
    </source>
</reference>
<sequence>MTELNPWMSVSTPYVKPRGRNSEDPWSLEAAQRGALGTHVLREVAEVPAPPDVTAALALPPDATVIVRKRIVLLDDTPVELADSYYPMPIAAGTRLAEHRKIRGGAVTLLAELGRRLVDIEEDVTARQATEDERLHLQLPDDDWVLVLSRLSRAADGAPIEFMRMVMVARGRHLRYQLKA</sequence>
<feature type="region of interest" description="Disordered" evidence="1">
    <location>
        <begin position="1"/>
        <end position="26"/>
    </location>
</feature>
<dbReference type="Proteomes" id="UP001212498">
    <property type="component" value="Unassembled WGS sequence"/>
</dbReference>
<dbReference type="PANTHER" id="PTHR44846:SF17">
    <property type="entry name" value="GNTR-FAMILY TRANSCRIPTIONAL REGULATOR"/>
    <property type="match status" value="1"/>
</dbReference>
<dbReference type="PANTHER" id="PTHR44846">
    <property type="entry name" value="MANNOSYL-D-GLYCERATE TRANSPORT/METABOLISM SYSTEM REPRESSOR MNGR-RELATED"/>
    <property type="match status" value="1"/>
</dbReference>
<protein>
    <submittedName>
        <fullName evidence="3">UTRA domain-containing protein</fullName>
    </submittedName>
</protein>
<dbReference type="SMART" id="SM00866">
    <property type="entry name" value="UTRA"/>
    <property type="match status" value="1"/>
</dbReference>
<gene>
    <name evidence="3" type="ORF">OUY24_09405</name>
</gene>
<comment type="caution">
    <text evidence="3">The sequence shown here is derived from an EMBL/GenBank/DDBJ whole genome shotgun (WGS) entry which is preliminary data.</text>
</comment>
<dbReference type="InterPro" id="IPR011663">
    <property type="entry name" value="UTRA"/>
</dbReference>
<dbReference type="InterPro" id="IPR028978">
    <property type="entry name" value="Chorismate_lyase_/UTRA_dom_sf"/>
</dbReference>
<dbReference type="RefSeq" id="WP_271275929.1">
    <property type="nucleotide sequence ID" value="NZ_BAABFD010000001.1"/>
</dbReference>
<evidence type="ECO:0000256" key="1">
    <source>
        <dbReference type="SAM" id="MobiDB-lite"/>
    </source>
</evidence>